<feature type="region of interest" description="Disordered" evidence="1">
    <location>
        <begin position="1"/>
        <end position="29"/>
    </location>
</feature>
<evidence type="ECO:0000313" key="3">
    <source>
        <dbReference type="Proteomes" id="UP001054945"/>
    </source>
</evidence>
<feature type="non-terminal residue" evidence="2">
    <location>
        <position position="1"/>
    </location>
</feature>
<gene>
    <name evidence="2" type="ORF">CEXT_425431</name>
</gene>
<proteinExistence type="predicted"/>
<reference evidence="2 3" key="1">
    <citation type="submission" date="2021-06" db="EMBL/GenBank/DDBJ databases">
        <title>Caerostris extrusa draft genome.</title>
        <authorList>
            <person name="Kono N."/>
            <person name="Arakawa K."/>
        </authorList>
    </citation>
    <scope>NUCLEOTIDE SEQUENCE [LARGE SCALE GENOMIC DNA]</scope>
</reference>
<evidence type="ECO:0000256" key="1">
    <source>
        <dbReference type="SAM" id="MobiDB-lite"/>
    </source>
</evidence>
<comment type="caution">
    <text evidence="2">The sequence shown here is derived from an EMBL/GenBank/DDBJ whole genome shotgun (WGS) entry which is preliminary data.</text>
</comment>
<dbReference type="Proteomes" id="UP001054945">
    <property type="component" value="Unassembled WGS sequence"/>
</dbReference>
<feature type="compositionally biased region" description="Polar residues" evidence="1">
    <location>
        <begin position="11"/>
        <end position="24"/>
    </location>
</feature>
<keyword evidence="3" id="KW-1185">Reference proteome</keyword>
<evidence type="ECO:0000313" key="2">
    <source>
        <dbReference type="EMBL" id="GIZ03560.1"/>
    </source>
</evidence>
<protein>
    <submittedName>
        <fullName evidence="2">Uncharacterized protein</fullName>
    </submittedName>
</protein>
<dbReference type="AlphaFoldDB" id="A0AAV4YB32"/>
<name>A0AAV4YB32_CAEEX</name>
<organism evidence="2 3">
    <name type="scientific">Caerostris extrusa</name>
    <name type="common">Bark spider</name>
    <name type="synonym">Caerostris bankana</name>
    <dbReference type="NCBI Taxonomy" id="172846"/>
    <lineage>
        <taxon>Eukaryota</taxon>
        <taxon>Metazoa</taxon>
        <taxon>Ecdysozoa</taxon>
        <taxon>Arthropoda</taxon>
        <taxon>Chelicerata</taxon>
        <taxon>Arachnida</taxon>
        <taxon>Araneae</taxon>
        <taxon>Araneomorphae</taxon>
        <taxon>Entelegynae</taxon>
        <taxon>Araneoidea</taxon>
        <taxon>Araneidae</taxon>
        <taxon>Caerostris</taxon>
    </lineage>
</organism>
<dbReference type="EMBL" id="BPLR01001620">
    <property type="protein sequence ID" value="GIZ03560.1"/>
    <property type="molecule type" value="Genomic_DNA"/>
</dbReference>
<sequence length="74" mass="8142">RLERVPITPTFRKNQTDPTSSAVEISSAHKNNDRLSVPSGALIPPLGIYIRASLLSSERRLCSALAMDRDQLPL</sequence>
<accession>A0AAV4YB32</accession>